<keyword evidence="3" id="KW-0804">Transcription</keyword>
<evidence type="ECO:0000256" key="1">
    <source>
        <dbReference type="ARBA" id="ARBA00023015"/>
    </source>
</evidence>
<dbReference type="InterPro" id="IPR001647">
    <property type="entry name" value="HTH_TetR"/>
</dbReference>
<evidence type="ECO:0000259" key="6">
    <source>
        <dbReference type="PROSITE" id="PS50977"/>
    </source>
</evidence>
<reference evidence="7 8" key="1">
    <citation type="submission" date="2023-04" db="EMBL/GenBank/DDBJ databases">
        <title>Luteimonas endophyticus RD2P54.</title>
        <authorList>
            <person name="Sun J.-Q."/>
        </authorList>
    </citation>
    <scope>NUCLEOTIDE SEQUENCE [LARGE SCALE GENOMIC DNA]</scope>
    <source>
        <strain evidence="7 8">RD2P54</strain>
    </source>
</reference>
<evidence type="ECO:0000313" key="7">
    <source>
        <dbReference type="EMBL" id="MDH5823544.1"/>
    </source>
</evidence>
<protein>
    <submittedName>
        <fullName evidence="7">Helix-turn-helix domain containing protein</fullName>
    </submittedName>
</protein>
<evidence type="ECO:0000313" key="8">
    <source>
        <dbReference type="Proteomes" id="UP001156940"/>
    </source>
</evidence>
<evidence type="ECO:0000256" key="3">
    <source>
        <dbReference type="ARBA" id="ARBA00023163"/>
    </source>
</evidence>
<dbReference type="InterPro" id="IPR023772">
    <property type="entry name" value="DNA-bd_HTH_TetR-type_CS"/>
</dbReference>
<dbReference type="Pfam" id="PF00440">
    <property type="entry name" value="TetR_N"/>
    <property type="match status" value="1"/>
</dbReference>
<dbReference type="PRINTS" id="PR00455">
    <property type="entry name" value="HTHTETR"/>
</dbReference>
<comment type="caution">
    <text evidence="7">The sequence shown here is derived from an EMBL/GenBank/DDBJ whole genome shotgun (WGS) entry which is preliminary data.</text>
</comment>
<accession>A0ABT6J9P3</accession>
<dbReference type="PANTHER" id="PTHR30055">
    <property type="entry name" value="HTH-TYPE TRANSCRIPTIONAL REGULATOR RUTR"/>
    <property type="match status" value="1"/>
</dbReference>
<gene>
    <name evidence="7" type="ORF">QFW77_11160</name>
</gene>
<keyword evidence="8" id="KW-1185">Reference proteome</keyword>
<keyword evidence="2 4" id="KW-0238">DNA-binding</keyword>
<organism evidence="7 8">
    <name type="scientific">Luteimonas endophytica</name>
    <dbReference type="NCBI Taxonomy" id="3042023"/>
    <lineage>
        <taxon>Bacteria</taxon>
        <taxon>Pseudomonadati</taxon>
        <taxon>Pseudomonadota</taxon>
        <taxon>Gammaproteobacteria</taxon>
        <taxon>Lysobacterales</taxon>
        <taxon>Lysobacteraceae</taxon>
        <taxon>Luteimonas</taxon>
    </lineage>
</organism>
<evidence type="ECO:0000256" key="4">
    <source>
        <dbReference type="PROSITE-ProRule" id="PRU00335"/>
    </source>
</evidence>
<feature type="domain" description="HTH tetR-type" evidence="6">
    <location>
        <begin position="25"/>
        <end position="85"/>
    </location>
</feature>
<dbReference type="Proteomes" id="UP001156940">
    <property type="component" value="Unassembled WGS sequence"/>
</dbReference>
<dbReference type="InterPro" id="IPR050109">
    <property type="entry name" value="HTH-type_TetR-like_transc_reg"/>
</dbReference>
<dbReference type="InterPro" id="IPR009057">
    <property type="entry name" value="Homeodomain-like_sf"/>
</dbReference>
<evidence type="ECO:0000256" key="2">
    <source>
        <dbReference type="ARBA" id="ARBA00023125"/>
    </source>
</evidence>
<dbReference type="PANTHER" id="PTHR30055:SF234">
    <property type="entry name" value="HTH-TYPE TRANSCRIPTIONAL REGULATOR BETI"/>
    <property type="match status" value="1"/>
</dbReference>
<dbReference type="SUPFAM" id="SSF46689">
    <property type="entry name" value="Homeodomain-like"/>
    <property type="match status" value="1"/>
</dbReference>
<dbReference type="EMBL" id="JARXRM010000035">
    <property type="protein sequence ID" value="MDH5823544.1"/>
    <property type="molecule type" value="Genomic_DNA"/>
</dbReference>
<dbReference type="Gene3D" id="1.10.357.10">
    <property type="entry name" value="Tetracycline Repressor, domain 2"/>
    <property type="match status" value="1"/>
</dbReference>
<dbReference type="PROSITE" id="PS01081">
    <property type="entry name" value="HTH_TETR_1"/>
    <property type="match status" value="1"/>
</dbReference>
<name>A0ABT6J9P3_9GAMM</name>
<feature type="compositionally biased region" description="Basic residues" evidence="5">
    <location>
        <begin position="1"/>
        <end position="10"/>
    </location>
</feature>
<dbReference type="PROSITE" id="PS50977">
    <property type="entry name" value="HTH_TETR_2"/>
    <property type="match status" value="1"/>
</dbReference>
<keyword evidence="1" id="KW-0805">Transcription regulation</keyword>
<feature type="region of interest" description="Disordered" evidence="5">
    <location>
        <begin position="1"/>
        <end position="24"/>
    </location>
</feature>
<sequence length="215" mass="23737">MTAKKAKKKPQAGSETRKRTRLSPEVRRKQILEAALVEFSRQGFAATSIAMIAERVGISKGNVYVHFSSKNEIFETLLESLSSVGKAQGNWSRLETAQDVPAFIDNLIDASYASLTPEALAVLRMTIAEGHRVPGILAKWQEANLSGRANRQAAIDEQVAAGRMKRGPLTDHFHFAMTPVVYAAVARLVFGEAAAEDVDRMKETHRKLLHQLLRS</sequence>
<dbReference type="RefSeq" id="WP_280574755.1">
    <property type="nucleotide sequence ID" value="NZ_JARXRM010000035.1"/>
</dbReference>
<proteinExistence type="predicted"/>
<feature type="DNA-binding region" description="H-T-H motif" evidence="4">
    <location>
        <begin position="48"/>
        <end position="67"/>
    </location>
</feature>
<evidence type="ECO:0000256" key="5">
    <source>
        <dbReference type="SAM" id="MobiDB-lite"/>
    </source>
</evidence>